<dbReference type="PANTHER" id="PTHR43296:SF2">
    <property type="entry name" value="PEROXISOMAL 2,4-DIENOYL-COA REDUCTASE [(3E)-ENOYL-COA-PRODUCING]"/>
    <property type="match status" value="1"/>
</dbReference>
<dbReference type="InterPro" id="IPR002347">
    <property type="entry name" value="SDR_fam"/>
</dbReference>
<dbReference type="InterPro" id="IPR045017">
    <property type="entry name" value="DECR2-like"/>
</dbReference>
<proteinExistence type="predicted"/>
<evidence type="ECO:0000313" key="7">
    <source>
        <dbReference type="Proteomes" id="UP001168877"/>
    </source>
</evidence>
<evidence type="ECO:0000313" key="6">
    <source>
        <dbReference type="EMBL" id="KAK0596399.1"/>
    </source>
</evidence>
<organism evidence="6 7">
    <name type="scientific">Acer saccharum</name>
    <name type="common">Sugar maple</name>
    <dbReference type="NCBI Taxonomy" id="4024"/>
    <lineage>
        <taxon>Eukaryota</taxon>
        <taxon>Viridiplantae</taxon>
        <taxon>Streptophyta</taxon>
        <taxon>Embryophyta</taxon>
        <taxon>Tracheophyta</taxon>
        <taxon>Spermatophyta</taxon>
        <taxon>Magnoliopsida</taxon>
        <taxon>eudicotyledons</taxon>
        <taxon>Gunneridae</taxon>
        <taxon>Pentapetalae</taxon>
        <taxon>rosids</taxon>
        <taxon>malvids</taxon>
        <taxon>Sapindales</taxon>
        <taxon>Sapindaceae</taxon>
        <taxon>Hippocastanoideae</taxon>
        <taxon>Acereae</taxon>
        <taxon>Acer</taxon>
    </lineage>
</organism>
<dbReference type="GO" id="GO:0005777">
    <property type="term" value="C:peroxisome"/>
    <property type="evidence" value="ECO:0007669"/>
    <property type="project" value="TreeGrafter"/>
</dbReference>
<comment type="catalytic activity">
    <reaction evidence="4">
        <text>a (2E,4E)-dienoyl-CoA + NADPH + H(+) = a 4,5-saturated-(3E)-enoyl-CoA + NADP(+)</text>
        <dbReference type="Rhea" id="RHEA:45912"/>
        <dbReference type="ChEBI" id="CHEBI:15378"/>
        <dbReference type="ChEBI" id="CHEBI:57783"/>
        <dbReference type="ChEBI" id="CHEBI:58349"/>
        <dbReference type="ChEBI" id="CHEBI:85101"/>
        <dbReference type="ChEBI" id="CHEBI:85493"/>
        <dbReference type="EC" id="1.3.1.124"/>
    </reaction>
</comment>
<comment type="caution">
    <text evidence="6">The sequence shown here is derived from an EMBL/GenBank/DDBJ whole genome shotgun (WGS) entry which is preliminary data.</text>
</comment>
<reference evidence="6" key="1">
    <citation type="journal article" date="2022" name="Plant J.">
        <title>Strategies of tolerance reflected in two North American maple genomes.</title>
        <authorList>
            <person name="McEvoy S.L."/>
            <person name="Sezen U.U."/>
            <person name="Trouern-Trend A."/>
            <person name="McMahon S.M."/>
            <person name="Schaberg P.G."/>
            <person name="Yang J."/>
            <person name="Wegrzyn J.L."/>
            <person name="Swenson N.G."/>
        </authorList>
    </citation>
    <scope>NUCLEOTIDE SEQUENCE</scope>
    <source>
        <strain evidence="6">NS2018</strain>
    </source>
</reference>
<evidence type="ECO:0000256" key="2">
    <source>
        <dbReference type="ARBA" id="ARBA00023002"/>
    </source>
</evidence>
<accession>A0AA39SVE0</accession>
<keyword evidence="7" id="KW-1185">Reference proteome</keyword>
<evidence type="ECO:0000256" key="1">
    <source>
        <dbReference type="ARBA" id="ARBA00022857"/>
    </source>
</evidence>
<evidence type="ECO:0000256" key="4">
    <source>
        <dbReference type="ARBA" id="ARBA00048009"/>
    </source>
</evidence>
<evidence type="ECO:0000256" key="5">
    <source>
        <dbReference type="ARBA" id="ARBA00048340"/>
    </source>
</evidence>
<reference evidence="6" key="2">
    <citation type="submission" date="2023-06" db="EMBL/GenBank/DDBJ databases">
        <authorList>
            <person name="Swenson N.G."/>
            <person name="Wegrzyn J.L."/>
            <person name="Mcevoy S.L."/>
        </authorList>
    </citation>
    <scope>NUCLEOTIDE SEQUENCE</scope>
    <source>
        <strain evidence="6">NS2018</strain>
        <tissue evidence="6">Leaf</tissue>
    </source>
</reference>
<name>A0AA39SVE0_ACESA</name>
<dbReference type="GO" id="GO:0009062">
    <property type="term" value="P:fatty acid catabolic process"/>
    <property type="evidence" value="ECO:0007669"/>
    <property type="project" value="InterPro"/>
</dbReference>
<dbReference type="SUPFAM" id="SSF51735">
    <property type="entry name" value="NAD(P)-binding Rossmann-fold domains"/>
    <property type="match status" value="1"/>
</dbReference>
<gene>
    <name evidence="6" type="ORF">LWI29_015343</name>
</gene>
<dbReference type="Pfam" id="PF00106">
    <property type="entry name" value="adh_short"/>
    <property type="match status" value="1"/>
</dbReference>
<comment type="catalytic activity">
    <reaction evidence="5">
        <text>a (2E,4Z)-dienoyl-CoA + NADPH + H(+) = a 4,5-saturated-(3E)-enoyl-CoA + NADP(+)</text>
        <dbReference type="Rhea" id="RHEA:61892"/>
        <dbReference type="ChEBI" id="CHEBI:15378"/>
        <dbReference type="ChEBI" id="CHEBI:57783"/>
        <dbReference type="ChEBI" id="CHEBI:58349"/>
        <dbReference type="ChEBI" id="CHEBI:85099"/>
        <dbReference type="ChEBI" id="CHEBI:85493"/>
        <dbReference type="EC" id="1.3.1.124"/>
    </reaction>
</comment>
<keyword evidence="2" id="KW-0560">Oxidoreductase</keyword>
<dbReference type="GO" id="GO:0008670">
    <property type="term" value="F:2,4-dienoyl-CoA reductase (NADPH) activity"/>
    <property type="evidence" value="ECO:0007669"/>
    <property type="project" value="InterPro"/>
</dbReference>
<dbReference type="AlphaFoldDB" id="A0AA39SVE0"/>
<dbReference type="Gene3D" id="3.40.50.720">
    <property type="entry name" value="NAD(P)-binding Rossmann-like Domain"/>
    <property type="match status" value="1"/>
</dbReference>
<sequence length="161" mass="17488">MGRRKQVPDSAVSALQSLGIKGSLKTIDNKEDIVRDKVALITGGGSGIGLEISTQFGQHGALIAIMGRRKQVPDSAVSALQSLGIKVVVVSDILLVLLPTMPSLLGSTQDSCISTTVMGRRLLIKRVMMVSYCRMFYVYMDCQHQKESTLRFPTEEEGSDD</sequence>
<dbReference type="PANTHER" id="PTHR43296">
    <property type="entry name" value="PEROXISOMAL 2,4-DIENOYL-COA REDUCTASE"/>
    <property type="match status" value="1"/>
</dbReference>
<keyword evidence="1" id="KW-0521">NADP</keyword>
<dbReference type="Proteomes" id="UP001168877">
    <property type="component" value="Unassembled WGS sequence"/>
</dbReference>
<dbReference type="InterPro" id="IPR036291">
    <property type="entry name" value="NAD(P)-bd_dom_sf"/>
</dbReference>
<dbReference type="EMBL" id="JAUESC010000004">
    <property type="protein sequence ID" value="KAK0596399.1"/>
    <property type="molecule type" value="Genomic_DNA"/>
</dbReference>
<evidence type="ECO:0000256" key="3">
    <source>
        <dbReference type="ARBA" id="ARBA00026117"/>
    </source>
</evidence>
<protein>
    <recommendedName>
        <fullName evidence="3">2,4-dienoyl-CoA reductase [(3E)-enoyl-CoA-producing]</fullName>
        <ecNumber evidence="3">1.3.1.124</ecNumber>
    </recommendedName>
</protein>
<dbReference type="EC" id="1.3.1.124" evidence="3"/>